<dbReference type="SMART" id="SM00360">
    <property type="entry name" value="RRM"/>
    <property type="match status" value="1"/>
</dbReference>
<feature type="domain" description="CCHC-type" evidence="6">
    <location>
        <begin position="97"/>
        <end position="113"/>
    </location>
</feature>
<dbReference type="GO" id="GO:0003729">
    <property type="term" value="F:mRNA binding"/>
    <property type="evidence" value="ECO:0007669"/>
    <property type="project" value="TreeGrafter"/>
</dbReference>
<dbReference type="PROSITE" id="PS50158">
    <property type="entry name" value="ZF_CCHC"/>
    <property type="match status" value="1"/>
</dbReference>
<feature type="compositionally biased region" description="Gly residues" evidence="4">
    <location>
        <begin position="116"/>
        <end position="128"/>
    </location>
</feature>
<evidence type="ECO:0000313" key="7">
    <source>
        <dbReference type="EMBL" id="CAH1793197.1"/>
    </source>
</evidence>
<keyword evidence="8" id="KW-1185">Reference proteome</keyword>
<dbReference type="InterPro" id="IPR012677">
    <property type="entry name" value="Nucleotide-bd_a/b_plait_sf"/>
</dbReference>
<dbReference type="Gene3D" id="3.30.70.330">
    <property type="match status" value="1"/>
</dbReference>
<reference evidence="7" key="1">
    <citation type="submission" date="2022-03" db="EMBL/GenBank/DDBJ databases">
        <authorList>
            <person name="Martin C."/>
        </authorList>
    </citation>
    <scope>NUCLEOTIDE SEQUENCE</scope>
</reference>
<dbReference type="Gene3D" id="4.10.60.10">
    <property type="entry name" value="Zinc finger, CCHC-type"/>
    <property type="match status" value="1"/>
</dbReference>
<dbReference type="Pfam" id="PF00076">
    <property type="entry name" value="RRM_1"/>
    <property type="match status" value="1"/>
</dbReference>
<dbReference type="PANTHER" id="PTHR48025:SF26">
    <property type="entry name" value="HETEROGENEOUS NUCLEAR RIBONUCLEOPROTEIN M-RELATED"/>
    <property type="match status" value="1"/>
</dbReference>
<protein>
    <submittedName>
        <fullName evidence="7">Uncharacterized protein</fullName>
    </submittedName>
</protein>
<dbReference type="InterPro" id="IPR050502">
    <property type="entry name" value="Euk_RNA-bind_prot"/>
</dbReference>
<comment type="caution">
    <text evidence="7">The sequence shown here is derived from an EMBL/GenBank/DDBJ whole genome shotgun (WGS) entry which is preliminary data.</text>
</comment>
<evidence type="ECO:0000256" key="1">
    <source>
        <dbReference type="ARBA" id="ARBA00022884"/>
    </source>
</evidence>
<name>A0A8S4PJ23_OWEFU</name>
<accession>A0A8S4PJ23</accession>
<evidence type="ECO:0000256" key="3">
    <source>
        <dbReference type="PROSITE-ProRule" id="PRU00176"/>
    </source>
</evidence>
<dbReference type="OrthoDB" id="79941at2759"/>
<keyword evidence="1 3" id="KW-0694">RNA-binding</keyword>
<dbReference type="PROSITE" id="PS50102">
    <property type="entry name" value="RRM"/>
    <property type="match status" value="1"/>
</dbReference>
<dbReference type="InterPro" id="IPR035979">
    <property type="entry name" value="RBD_domain_sf"/>
</dbReference>
<dbReference type="InterPro" id="IPR000504">
    <property type="entry name" value="RRM_dom"/>
</dbReference>
<dbReference type="SMART" id="SM00343">
    <property type="entry name" value="ZnF_C2HC"/>
    <property type="match status" value="1"/>
</dbReference>
<sequence length="267" mass="29277">MSRGGRANRPPGTKVFIGNCPEECTNDDLRRLFENFGKVAEADTVEGKNFAFVHYYAPEDAKSAVAALHKSEFLGKEIRVELSDMSKKKQSGGDDDKCRVCGGIGHWAAECPSSGRSGGFGGRGGGRGRGGDRGDRGGFRGGRGGDRGGLSGGLRGRGRGYPQRDPYADPYAADPYAEDPYAYADPYAEDPYAEEDPYATIMLNKGELQLPLTLMLSTTHTLNKQIHNIEQRPPDKSTMPPGEEFNNFDRNMRMKPVNQRVEYRSEL</sequence>
<dbReference type="SUPFAM" id="SSF54928">
    <property type="entry name" value="RNA-binding domain, RBD"/>
    <property type="match status" value="1"/>
</dbReference>
<evidence type="ECO:0000259" key="6">
    <source>
        <dbReference type="PROSITE" id="PS50158"/>
    </source>
</evidence>
<feature type="domain" description="RRM" evidence="5">
    <location>
        <begin position="13"/>
        <end position="85"/>
    </location>
</feature>
<dbReference type="InterPro" id="IPR036875">
    <property type="entry name" value="Znf_CCHC_sf"/>
</dbReference>
<keyword evidence="2" id="KW-0862">Zinc</keyword>
<dbReference type="InterPro" id="IPR001878">
    <property type="entry name" value="Znf_CCHC"/>
</dbReference>
<evidence type="ECO:0000313" key="8">
    <source>
        <dbReference type="Proteomes" id="UP000749559"/>
    </source>
</evidence>
<gene>
    <name evidence="7" type="ORF">OFUS_LOCUS18077</name>
</gene>
<dbReference type="GO" id="GO:0008270">
    <property type="term" value="F:zinc ion binding"/>
    <property type="evidence" value="ECO:0007669"/>
    <property type="project" value="UniProtKB-KW"/>
</dbReference>
<dbReference type="Proteomes" id="UP000749559">
    <property type="component" value="Unassembled WGS sequence"/>
</dbReference>
<keyword evidence="2" id="KW-0479">Metal-binding</keyword>
<organism evidence="7 8">
    <name type="scientific">Owenia fusiformis</name>
    <name type="common">Polychaete worm</name>
    <dbReference type="NCBI Taxonomy" id="6347"/>
    <lineage>
        <taxon>Eukaryota</taxon>
        <taxon>Metazoa</taxon>
        <taxon>Spiralia</taxon>
        <taxon>Lophotrochozoa</taxon>
        <taxon>Annelida</taxon>
        <taxon>Polychaeta</taxon>
        <taxon>Sedentaria</taxon>
        <taxon>Canalipalpata</taxon>
        <taxon>Sabellida</taxon>
        <taxon>Oweniida</taxon>
        <taxon>Oweniidae</taxon>
        <taxon>Owenia</taxon>
    </lineage>
</organism>
<evidence type="ECO:0000256" key="4">
    <source>
        <dbReference type="SAM" id="MobiDB-lite"/>
    </source>
</evidence>
<proteinExistence type="predicted"/>
<dbReference type="EMBL" id="CAIIXF020000008">
    <property type="protein sequence ID" value="CAH1793197.1"/>
    <property type="molecule type" value="Genomic_DNA"/>
</dbReference>
<evidence type="ECO:0000256" key="2">
    <source>
        <dbReference type="PROSITE-ProRule" id="PRU00047"/>
    </source>
</evidence>
<keyword evidence="2" id="KW-0863">Zinc-finger</keyword>
<feature type="region of interest" description="Disordered" evidence="4">
    <location>
        <begin position="115"/>
        <end position="175"/>
    </location>
</feature>
<evidence type="ECO:0000259" key="5">
    <source>
        <dbReference type="PROSITE" id="PS50102"/>
    </source>
</evidence>
<dbReference type="PANTHER" id="PTHR48025">
    <property type="entry name" value="OS02G0815200 PROTEIN"/>
    <property type="match status" value="1"/>
</dbReference>
<feature type="compositionally biased region" description="Basic and acidic residues" evidence="4">
    <location>
        <begin position="129"/>
        <end position="146"/>
    </location>
</feature>
<dbReference type="SUPFAM" id="SSF57756">
    <property type="entry name" value="Retrovirus zinc finger-like domains"/>
    <property type="match status" value="1"/>
</dbReference>
<dbReference type="Pfam" id="PF00098">
    <property type="entry name" value="zf-CCHC"/>
    <property type="match status" value="1"/>
</dbReference>
<dbReference type="GO" id="GO:0005634">
    <property type="term" value="C:nucleus"/>
    <property type="evidence" value="ECO:0007669"/>
    <property type="project" value="TreeGrafter"/>
</dbReference>
<dbReference type="AlphaFoldDB" id="A0A8S4PJ23"/>